<reference evidence="2 3" key="1">
    <citation type="submission" date="2021-03" db="EMBL/GenBank/DDBJ databases">
        <title>Genomic Encyclopedia of Type Strains, Phase IV (KMG-IV): sequencing the most valuable type-strain genomes for metagenomic binning, comparative biology and taxonomic classification.</title>
        <authorList>
            <person name="Goeker M."/>
        </authorList>
    </citation>
    <scope>NUCLEOTIDE SEQUENCE [LARGE SCALE GENOMIC DNA]</scope>
    <source>
        <strain evidence="2 3">DSM 25609</strain>
    </source>
</reference>
<dbReference type="EMBL" id="JAGGKX010000009">
    <property type="protein sequence ID" value="MBP1969896.1"/>
    <property type="molecule type" value="Genomic_DNA"/>
</dbReference>
<dbReference type="Proteomes" id="UP001519345">
    <property type="component" value="Unassembled WGS sequence"/>
</dbReference>
<evidence type="ECO:0000313" key="3">
    <source>
        <dbReference type="Proteomes" id="UP001519345"/>
    </source>
</evidence>
<sequence length="163" mass="18270">MEIIQIVGYKNSGKTTLAKALIETLANQGSRVASLKHHGHGGVPLGIEETDSAKHRRAGAVLSGVEGDGLFQVSNQQPWAMEEMLAIYQLKNIEVVIMEGFKKQSYKKVVLVRKEEDLPLLEELTNIKAVLTPLELEQESYPYPIFNRTEMEVLVDWIVARLI</sequence>
<dbReference type="Gene3D" id="3.40.50.300">
    <property type="entry name" value="P-loop containing nucleotide triphosphate hydrolases"/>
    <property type="match status" value="1"/>
</dbReference>
<dbReference type="PANTHER" id="PTHR40072">
    <property type="entry name" value="MOLYBDOPTERIN-GUANINE DINUCLEOTIDE BIOSYNTHESIS ADAPTER PROTEIN-RELATED"/>
    <property type="match status" value="1"/>
</dbReference>
<evidence type="ECO:0000259" key="1">
    <source>
        <dbReference type="Pfam" id="PF03205"/>
    </source>
</evidence>
<protein>
    <submittedName>
        <fullName evidence="2">Molybdopterin-guanine dinucleotide biosynthesis protein B</fullName>
    </submittedName>
</protein>
<accession>A0ABS4IHH3</accession>
<dbReference type="Pfam" id="PF03205">
    <property type="entry name" value="MobB"/>
    <property type="match status" value="1"/>
</dbReference>
<dbReference type="PANTHER" id="PTHR40072:SF1">
    <property type="entry name" value="MOLYBDOPTERIN-GUANINE DINUCLEOTIDE BIOSYNTHESIS ADAPTER PROTEIN"/>
    <property type="match status" value="1"/>
</dbReference>
<dbReference type="InterPro" id="IPR052539">
    <property type="entry name" value="MGD_biosynthesis_adapter"/>
</dbReference>
<evidence type="ECO:0000313" key="2">
    <source>
        <dbReference type="EMBL" id="MBP1969896.1"/>
    </source>
</evidence>
<proteinExistence type="predicted"/>
<name>A0ABS4IHH3_9BACI</name>
<organism evidence="2 3">
    <name type="scientific">Virgibacillus natechei</name>
    <dbReference type="NCBI Taxonomy" id="1216297"/>
    <lineage>
        <taxon>Bacteria</taxon>
        <taxon>Bacillati</taxon>
        <taxon>Bacillota</taxon>
        <taxon>Bacilli</taxon>
        <taxon>Bacillales</taxon>
        <taxon>Bacillaceae</taxon>
        <taxon>Virgibacillus</taxon>
    </lineage>
</organism>
<dbReference type="RefSeq" id="WP_209463065.1">
    <property type="nucleotide sequence ID" value="NZ_CP110224.1"/>
</dbReference>
<feature type="domain" description="Molybdopterin-guanine dinucleotide biosynthesis protein B (MobB)" evidence="1">
    <location>
        <begin position="3"/>
        <end position="132"/>
    </location>
</feature>
<dbReference type="NCBIfam" id="TIGR00176">
    <property type="entry name" value="mobB"/>
    <property type="match status" value="1"/>
</dbReference>
<dbReference type="SUPFAM" id="SSF52540">
    <property type="entry name" value="P-loop containing nucleoside triphosphate hydrolases"/>
    <property type="match status" value="1"/>
</dbReference>
<gene>
    <name evidence="2" type="ORF">J2Z83_002004</name>
</gene>
<dbReference type="InterPro" id="IPR027417">
    <property type="entry name" value="P-loop_NTPase"/>
</dbReference>
<comment type="caution">
    <text evidence="2">The sequence shown here is derived from an EMBL/GenBank/DDBJ whole genome shotgun (WGS) entry which is preliminary data.</text>
</comment>
<dbReference type="InterPro" id="IPR004435">
    <property type="entry name" value="MobB_dom"/>
</dbReference>
<keyword evidence="3" id="KW-1185">Reference proteome</keyword>